<dbReference type="EMBL" id="JAOYEY010000047">
    <property type="protein sequence ID" value="MCV9887802.1"/>
    <property type="molecule type" value="Genomic_DNA"/>
</dbReference>
<gene>
    <name evidence="1" type="ORF">OIH86_19335</name>
</gene>
<keyword evidence="2" id="KW-1185">Reference proteome</keyword>
<sequence>MCEMAKEKSKSEIITALIDHNVFKMPDGRQFYEASENELKSILYTHSDIKHIC</sequence>
<name>A0ABT3DMH1_9BACI</name>
<organism evidence="1 2">
    <name type="scientific">Metabacillus halosaccharovorans</name>
    <dbReference type="NCBI Taxonomy" id="930124"/>
    <lineage>
        <taxon>Bacteria</taxon>
        <taxon>Bacillati</taxon>
        <taxon>Bacillota</taxon>
        <taxon>Bacilli</taxon>
        <taxon>Bacillales</taxon>
        <taxon>Bacillaceae</taxon>
        <taxon>Metabacillus</taxon>
    </lineage>
</organism>
<evidence type="ECO:0000313" key="2">
    <source>
        <dbReference type="Proteomes" id="UP001526147"/>
    </source>
</evidence>
<evidence type="ECO:0000313" key="1">
    <source>
        <dbReference type="EMBL" id="MCV9887802.1"/>
    </source>
</evidence>
<proteinExistence type="predicted"/>
<dbReference type="RefSeq" id="WP_264144007.1">
    <property type="nucleotide sequence ID" value="NZ_JAOYEY010000047.1"/>
</dbReference>
<dbReference type="Proteomes" id="UP001526147">
    <property type="component" value="Unassembled WGS sequence"/>
</dbReference>
<accession>A0ABT3DMH1</accession>
<comment type="caution">
    <text evidence="1">The sequence shown here is derived from an EMBL/GenBank/DDBJ whole genome shotgun (WGS) entry which is preliminary data.</text>
</comment>
<reference evidence="1 2" key="1">
    <citation type="submission" date="2022-10" db="EMBL/GenBank/DDBJ databases">
        <title>Draft genome assembly of moderately radiation resistant bacterium Metabacillus halosaccharovorans.</title>
        <authorList>
            <person name="Pal S."/>
            <person name="Gopinathan A."/>
        </authorList>
    </citation>
    <scope>NUCLEOTIDE SEQUENCE [LARGE SCALE GENOMIC DNA]</scope>
    <source>
        <strain evidence="1 2">VITHBRA001</strain>
    </source>
</reference>
<protein>
    <submittedName>
        <fullName evidence="1">Fur-regulated basic protein FbpA</fullName>
    </submittedName>
</protein>